<gene>
    <name evidence="1" type="ORF">BB215W447A_1433</name>
</gene>
<sequence length="86" mass="9565">MQERGTLHHFVESETHDGTDSASLQTFFANALVSNDFSHTFVIRHFWVDVFAGSIIFAHDHATIFKPPQKINTICHAGLGVDNGLL</sequence>
<accession>A0A0L0LSM7</accession>
<name>A0A0L0LSM7_BIFBR</name>
<evidence type="ECO:0000313" key="2">
    <source>
        <dbReference type="Proteomes" id="UP000232491"/>
    </source>
</evidence>
<dbReference type="EMBL" id="CP021558">
    <property type="protein sequence ID" value="AUE03442.1"/>
    <property type="molecule type" value="Genomic_DNA"/>
</dbReference>
<evidence type="ECO:0000313" key="1">
    <source>
        <dbReference type="EMBL" id="AUE03442.1"/>
    </source>
</evidence>
<dbReference type="AlphaFoldDB" id="A0A0L0LSM7"/>
<protein>
    <submittedName>
        <fullName evidence="1">Uncharacterized protein</fullName>
    </submittedName>
</protein>
<organism evidence="1 2">
    <name type="scientific">Bifidobacterium breve</name>
    <dbReference type="NCBI Taxonomy" id="1685"/>
    <lineage>
        <taxon>Bacteria</taxon>
        <taxon>Bacillati</taxon>
        <taxon>Actinomycetota</taxon>
        <taxon>Actinomycetes</taxon>
        <taxon>Bifidobacteriales</taxon>
        <taxon>Bifidobacteriaceae</taxon>
        <taxon>Bifidobacterium</taxon>
    </lineage>
</organism>
<reference evidence="1 2" key="1">
    <citation type="submission" date="2017-05" db="EMBL/GenBank/DDBJ databases">
        <title>Comparative genomics and methylome analysis of the gut commensal Bifidobacterium breve.</title>
        <authorList>
            <person name="Bottacini F."/>
            <person name="Morrissey R."/>
            <person name="Roberts R.J."/>
            <person name="James K."/>
            <person name="van Breen J."/>
            <person name="Egan M."/>
            <person name="Lambert J."/>
            <person name="van Limpt K."/>
            <person name="Stanton C."/>
            <person name="Knol J."/>
            <person name="O' Connell Motherway M."/>
            <person name="van Sinderen D."/>
        </authorList>
    </citation>
    <scope>NUCLEOTIDE SEQUENCE [LARGE SCALE GENOMIC DNA]</scope>
    <source>
        <strain evidence="1 2">215W447a</strain>
    </source>
</reference>
<proteinExistence type="predicted"/>
<dbReference type="Proteomes" id="UP000232491">
    <property type="component" value="Chromosome"/>
</dbReference>